<dbReference type="EMBL" id="FP929126">
    <property type="protein sequence ID" value="CBX95083.1"/>
    <property type="molecule type" value="Genomic_DNA"/>
</dbReference>
<feature type="compositionally biased region" description="Polar residues" evidence="1">
    <location>
        <begin position="268"/>
        <end position="277"/>
    </location>
</feature>
<dbReference type="STRING" id="985895.E4ZUK4"/>
<dbReference type="AlphaFoldDB" id="E4ZUK4"/>
<accession>E4ZUK4</accession>
<evidence type="ECO:0000313" key="2">
    <source>
        <dbReference type="EMBL" id="CBX95083.1"/>
    </source>
</evidence>
<dbReference type="Proteomes" id="UP000002668">
    <property type="component" value="Genome"/>
</dbReference>
<sequence>MSNSENARSMTRPSLIRPVSNHNSSEVSKSRLVQPRYSTRSSISVNANNQCTDKDEPPSPTKTSSRSSESTKPVAGVAAEGTMPTRLRPRSMYQTRSTTSQRAEQSAKSSSQSMRPPPPPPPPVSKIPETQAGGLGRAQSLRRPAVPSQSTRPAGAASHSRTQSVNAAVFTRREAAKTAATLERPKSLVGAANAGVRANGPSTDTATSGGSVPGRLGAHRRAASTKAKLETWSSSSELKPAPRPKESDATQTGHRDGAPEGQKKTSRPAFSTLQQHFTPRKTGKAPTSTFLHPAPSSGPQTLPPEISNLQTELLQLHLLHQSCNDVCRQWELSAKRSFRTRFEEVASLHQTMLEHERAGQEQKNLQSLIDWSTGRSPTGLAEHIQALSAPLHELPSLVEPGGRLQRQVAAFEHWISWVQDVRRARQDPTTAATTTGSRTIEGLGDSWKSENTSLVRKLASFARALDTLDAAPPTPGSSLACIVQSCKALMAAALEELQLMHVIEAELVAKEQGWVEERLGMIARGVGGCEVEGCDEGAAWRK</sequence>
<evidence type="ECO:0000256" key="1">
    <source>
        <dbReference type="SAM" id="MobiDB-lite"/>
    </source>
</evidence>
<proteinExistence type="predicted"/>
<feature type="compositionally biased region" description="Pro residues" evidence="1">
    <location>
        <begin position="115"/>
        <end position="125"/>
    </location>
</feature>
<reference evidence="3" key="1">
    <citation type="journal article" date="2011" name="Nat. Commun.">
        <title>Effector diversification within compartments of the Leptosphaeria maculans genome affected by Repeat-Induced Point mutations.</title>
        <authorList>
            <person name="Rouxel T."/>
            <person name="Grandaubert J."/>
            <person name="Hane J.K."/>
            <person name="Hoede C."/>
            <person name="van de Wouw A.P."/>
            <person name="Couloux A."/>
            <person name="Dominguez V."/>
            <person name="Anthouard V."/>
            <person name="Bally P."/>
            <person name="Bourras S."/>
            <person name="Cozijnsen A.J."/>
            <person name="Ciuffetti L.M."/>
            <person name="Degrave A."/>
            <person name="Dilmaghani A."/>
            <person name="Duret L."/>
            <person name="Fudal I."/>
            <person name="Goodwin S.B."/>
            <person name="Gout L."/>
            <person name="Glaser N."/>
            <person name="Linglin J."/>
            <person name="Kema G.H.J."/>
            <person name="Lapalu N."/>
            <person name="Lawrence C.B."/>
            <person name="May K."/>
            <person name="Meyer M."/>
            <person name="Ollivier B."/>
            <person name="Poulain J."/>
            <person name="Schoch C.L."/>
            <person name="Simon A."/>
            <person name="Spatafora J.W."/>
            <person name="Stachowiak A."/>
            <person name="Turgeon B.G."/>
            <person name="Tyler B.M."/>
            <person name="Vincent D."/>
            <person name="Weissenbach J."/>
            <person name="Amselem J."/>
            <person name="Quesneville H."/>
            <person name="Oliver R.P."/>
            <person name="Wincker P."/>
            <person name="Balesdent M.-H."/>
            <person name="Howlett B.J."/>
        </authorList>
    </citation>
    <scope>NUCLEOTIDE SEQUENCE [LARGE SCALE GENOMIC DNA]</scope>
    <source>
        <strain evidence="3">JN3 / isolate v23.1.3 / race Av1-4-5-6-7-8</strain>
    </source>
</reference>
<keyword evidence="3" id="KW-1185">Reference proteome</keyword>
<feature type="region of interest" description="Disordered" evidence="1">
    <location>
        <begin position="192"/>
        <end position="300"/>
    </location>
</feature>
<feature type="compositionally biased region" description="Polar residues" evidence="1">
    <location>
        <begin position="201"/>
        <end position="210"/>
    </location>
</feature>
<evidence type="ECO:0000313" key="3">
    <source>
        <dbReference type="Proteomes" id="UP000002668"/>
    </source>
</evidence>
<dbReference type="InParanoid" id="E4ZUK4"/>
<dbReference type="VEuPathDB" id="FungiDB:LEMA_P114980.1"/>
<dbReference type="HOGENOM" id="CLU_539796_0_0_1"/>
<feature type="compositionally biased region" description="Polar residues" evidence="1">
    <location>
        <begin position="36"/>
        <end position="51"/>
    </location>
</feature>
<organism evidence="3">
    <name type="scientific">Leptosphaeria maculans (strain JN3 / isolate v23.1.3 / race Av1-4-5-6-7-8)</name>
    <name type="common">Blackleg fungus</name>
    <name type="synonym">Phoma lingam</name>
    <dbReference type="NCBI Taxonomy" id="985895"/>
    <lineage>
        <taxon>Eukaryota</taxon>
        <taxon>Fungi</taxon>
        <taxon>Dikarya</taxon>
        <taxon>Ascomycota</taxon>
        <taxon>Pezizomycotina</taxon>
        <taxon>Dothideomycetes</taxon>
        <taxon>Pleosporomycetidae</taxon>
        <taxon>Pleosporales</taxon>
        <taxon>Pleosporineae</taxon>
        <taxon>Leptosphaeriaceae</taxon>
        <taxon>Plenodomus</taxon>
        <taxon>Plenodomus lingam/Leptosphaeria maculans species complex</taxon>
    </lineage>
</organism>
<dbReference type="OMA" id="WKDECAG"/>
<protein>
    <submittedName>
        <fullName evidence="2">Uncharacterized protein</fullName>
    </submittedName>
</protein>
<dbReference type="OrthoDB" id="5429993at2759"/>
<dbReference type="GeneID" id="13287898"/>
<feature type="compositionally biased region" description="Polar residues" evidence="1">
    <location>
        <begin position="1"/>
        <end position="12"/>
    </location>
</feature>
<name>E4ZUK4_LEPMJ</name>
<feature type="compositionally biased region" description="Low complexity" evidence="1">
    <location>
        <begin position="61"/>
        <end position="73"/>
    </location>
</feature>
<feature type="region of interest" description="Disordered" evidence="1">
    <location>
        <begin position="1"/>
        <end position="169"/>
    </location>
</feature>
<feature type="compositionally biased region" description="Basic and acidic residues" evidence="1">
    <location>
        <begin position="243"/>
        <end position="263"/>
    </location>
</feature>
<feature type="compositionally biased region" description="Polar residues" evidence="1">
    <location>
        <begin position="92"/>
        <end position="114"/>
    </location>
</feature>
<dbReference type="eggNOG" id="ENOG502S23J">
    <property type="taxonomic scope" value="Eukaryota"/>
</dbReference>
<gene>
    <name evidence="2" type="ORF">LEMA_P114980.1</name>
</gene>